<dbReference type="Proteomes" id="UP001499951">
    <property type="component" value="Unassembled WGS sequence"/>
</dbReference>
<reference evidence="2 3" key="1">
    <citation type="journal article" date="2019" name="Int. J. Syst. Evol. Microbiol.">
        <title>The Global Catalogue of Microorganisms (GCM) 10K type strain sequencing project: providing services to taxonomists for standard genome sequencing and annotation.</title>
        <authorList>
            <consortium name="The Broad Institute Genomics Platform"/>
            <consortium name="The Broad Institute Genome Sequencing Center for Infectious Disease"/>
            <person name="Wu L."/>
            <person name="Ma J."/>
        </authorList>
    </citation>
    <scope>NUCLEOTIDE SEQUENCE [LARGE SCALE GENOMIC DNA]</scope>
    <source>
        <strain evidence="2 3">JCM 15089</strain>
    </source>
</reference>
<dbReference type="InterPro" id="IPR029024">
    <property type="entry name" value="TerB-like"/>
</dbReference>
<dbReference type="Gene3D" id="1.10.3680.10">
    <property type="entry name" value="TerB-like"/>
    <property type="match status" value="1"/>
</dbReference>
<dbReference type="EMBL" id="BAAADD010000001">
    <property type="protein sequence ID" value="GAA0555982.1"/>
    <property type="molecule type" value="Genomic_DNA"/>
</dbReference>
<organism evidence="2 3">
    <name type="scientific">Rhizomicrobium electricum</name>
    <dbReference type="NCBI Taxonomy" id="480070"/>
    <lineage>
        <taxon>Bacteria</taxon>
        <taxon>Pseudomonadati</taxon>
        <taxon>Pseudomonadota</taxon>
        <taxon>Alphaproteobacteria</taxon>
        <taxon>Micropepsales</taxon>
        <taxon>Micropepsaceae</taxon>
        <taxon>Rhizomicrobium</taxon>
    </lineage>
</organism>
<name>A0ABN1DZE8_9PROT</name>
<dbReference type="SUPFAM" id="SSF158682">
    <property type="entry name" value="TerB-like"/>
    <property type="match status" value="1"/>
</dbReference>
<dbReference type="Pfam" id="PF05099">
    <property type="entry name" value="TerB"/>
    <property type="match status" value="1"/>
</dbReference>
<evidence type="ECO:0000313" key="3">
    <source>
        <dbReference type="Proteomes" id="UP001499951"/>
    </source>
</evidence>
<feature type="domain" description="Co-chaperone DjlA N-terminal" evidence="1">
    <location>
        <begin position="24"/>
        <end position="140"/>
    </location>
</feature>
<sequence>MFFDQLMSLFKCPQPEANPSGDLRIAVAILLLEAAHRDEHFDPDERATIERLLTERFSLSQDECARLMEASEAASARNVQLYPYTQAVFQHMAPEERVGFVEMLWEVAYADGVLDPEEDALIRKLGGLIYVTDRERMLAKKRVLEKKG</sequence>
<dbReference type="InterPro" id="IPR007791">
    <property type="entry name" value="DjlA_N"/>
</dbReference>
<protein>
    <submittedName>
        <fullName evidence="2">TerB family tellurite resistance protein</fullName>
    </submittedName>
</protein>
<gene>
    <name evidence="2" type="ORF">GCM10008942_00560</name>
</gene>
<keyword evidence="3" id="KW-1185">Reference proteome</keyword>
<proteinExistence type="predicted"/>
<dbReference type="RefSeq" id="WP_166930281.1">
    <property type="nucleotide sequence ID" value="NZ_BAAADD010000001.1"/>
</dbReference>
<evidence type="ECO:0000313" key="2">
    <source>
        <dbReference type="EMBL" id="GAA0555982.1"/>
    </source>
</evidence>
<dbReference type="CDD" id="cd07313">
    <property type="entry name" value="terB_like_2"/>
    <property type="match status" value="1"/>
</dbReference>
<comment type="caution">
    <text evidence="2">The sequence shown here is derived from an EMBL/GenBank/DDBJ whole genome shotgun (WGS) entry which is preliminary data.</text>
</comment>
<evidence type="ECO:0000259" key="1">
    <source>
        <dbReference type="Pfam" id="PF05099"/>
    </source>
</evidence>
<accession>A0ABN1DZE8</accession>